<feature type="transmembrane region" description="Helical" evidence="2">
    <location>
        <begin position="59"/>
        <end position="80"/>
    </location>
</feature>
<keyword evidence="2" id="KW-0812">Transmembrane</keyword>
<keyword evidence="2" id="KW-1133">Transmembrane helix</keyword>
<evidence type="ECO:0000313" key="4">
    <source>
        <dbReference type="Proteomes" id="UP001628179"/>
    </source>
</evidence>
<evidence type="ECO:0000313" key="3">
    <source>
        <dbReference type="EMBL" id="GAB1312505.1"/>
    </source>
</evidence>
<name>A0ABQ0G432_9PEZI</name>
<dbReference type="EMBL" id="BAAFSV010000001">
    <property type="protein sequence ID" value="GAB1312505.1"/>
    <property type="molecule type" value="Genomic_DNA"/>
</dbReference>
<sequence length="81" mass="7897">MSITARDDPAPAADDSMGSDGVVRRELCKLGTQSAECRDEHSARDVAGHGHGGAASGGLSAGGGLSMAAGVVAFGAALIML</sequence>
<dbReference type="GeneID" id="98173460"/>
<keyword evidence="2" id="KW-0472">Membrane</keyword>
<protein>
    <submittedName>
        <fullName evidence="3">Uncharacterized protein</fullName>
    </submittedName>
</protein>
<feature type="region of interest" description="Disordered" evidence="1">
    <location>
        <begin position="33"/>
        <end position="57"/>
    </location>
</feature>
<gene>
    <name evidence="3" type="ORF">MFIFM68171_02715</name>
</gene>
<keyword evidence="4" id="KW-1185">Reference proteome</keyword>
<dbReference type="Proteomes" id="UP001628179">
    <property type="component" value="Unassembled WGS sequence"/>
</dbReference>
<accession>A0ABQ0G432</accession>
<evidence type="ECO:0000256" key="2">
    <source>
        <dbReference type="SAM" id="Phobius"/>
    </source>
</evidence>
<organism evidence="3 4">
    <name type="scientific">Madurella fahalii</name>
    <dbReference type="NCBI Taxonomy" id="1157608"/>
    <lineage>
        <taxon>Eukaryota</taxon>
        <taxon>Fungi</taxon>
        <taxon>Dikarya</taxon>
        <taxon>Ascomycota</taxon>
        <taxon>Pezizomycotina</taxon>
        <taxon>Sordariomycetes</taxon>
        <taxon>Sordariomycetidae</taxon>
        <taxon>Sordariales</taxon>
        <taxon>Sordariales incertae sedis</taxon>
        <taxon>Madurella</taxon>
    </lineage>
</organism>
<evidence type="ECO:0000256" key="1">
    <source>
        <dbReference type="SAM" id="MobiDB-lite"/>
    </source>
</evidence>
<dbReference type="RefSeq" id="XP_070914238.1">
    <property type="nucleotide sequence ID" value="XM_071058137.1"/>
</dbReference>
<feature type="compositionally biased region" description="Basic and acidic residues" evidence="1">
    <location>
        <begin position="36"/>
        <end position="48"/>
    </location>
</feature>
<reference evidence="3 4" key="1">
    <citation type="submission" date="2024-09" db="EMBL/GenBank/DDBJ databases">
        <title>Itraconazole resistance in Madurella fahalii resulting from another homologue of gene encoding cytochrome P450 14-alpha sterol demethylase (CYP51).</title>
        <authorList>
            <person name="Yoshioka I."/>
            <person name="Fahal A.H."/>
            <person name="Kaneko S."/>
            <person name="Yaguchi T."/>
        </authorList>
    </citation>
    <scope>NUCLEOTIDE SEQUENCE [LARGE SCALE GENOMIC DNA]</scope>
    <source>
        <strain evidence="3 4">IFM 68171</strain>
    </source>
</reference>
<comment type="caution">
    <text evidence="3">The sequence shown here is derived from an EMBL/GenBank/DDBJ whole genome shotgun (WGS) entry which is preliminary data.</text>
</comment>
<proteinExistence type="predicted"/>